<comment type="caution">
    <text evidence="1">The sequence shown here is derived from an EMBL/GenBank/DDBJ whole genome shotgun (WGS) entry which is preliminary data.</text>
</comment>
<evidence type="ECO:0000313" key="1">
    <source>
        <dbReference type="EMBL" id="TAA37816.1"/>
    </source>
</evidence>
<evidence type="ECO:0000313" key="2">
    <source>
        <dbReference type="Proteomes" id="UP000292087"/>
    </source>
</evidence>
<reference evidence="1 2" key="1">
    <citation type="submission" date="2019-02" db="EMBL/GenBank/DDBJ databases">
        <title>WGS of Pseudoxanthomonas species novum from clinical isolates.</title>
        <authorList>
            <person name="Bernier A.-M."/>
            <person name="Bernard K."/>
            <person name="Vachon A."/>
        </authorList>
    </citation>
    <scope>NUCLEOTIDE SEQUENCE [LARGE SCALE GENOMIC DNA]</scope>
    <source>
        <strain evidence="1 2">NML140781</strain>
    </source>
</reference>
<organism evidence="1 2">
    <name type="scientific">Pseudoxanthomonas winnipegensis</name>
    <dbReference type="NCBI Taxonomy" id="2480810"/>
    <lineage>
        <taxon>Bacteria</taxon>
        <taxon>Pseudomonadati</taxon>
        <taxon>Pseudomonadota</taxon>
        <taxon>Gammaproteobacteria</taxon>
        <taxon>Lysobacterales</taxon>
        <taxon>Lysobacteraceae</taxon>
        <taxon>Pseudoxanthomonas</taxon>
    </lineage>
</organism>
<dbReference type="RefSeq" id="WP_130522749.1">
    <property type="nucleotide sequence ID" value="NZ_SHLZ01000003.1"/>
</dbReference>
<dbReference type="Proteomes" id="UP000292087">
    <property type="component" value="Unassembled WGS sequence"/>
</dbReference>
<accession>A0A4Q8LZ96</accession>
<proteinExistence type="predicted"/>
<gene>
    <name evidence="1" type="ORF">EA656_03930</name>
</gene>
<dbReference type="AlphaFoldDB" id="A0A4Q8LZ96"/>
<name>A0A4Q8LZ96_9GAMM</name>
<protein>
    <submittedName>
        <fullName evidence="1">Uncharacterized protein</fullName>
    </submittedName>
</protein>
<dbReference type="EMBL" id="SHMF01000001">
    <property type="protein sequence ID" value="TAA37816.1"/>
    <property type="molecule type" value="Genomic_DNA"/>
</dbReference>
<sequence>MSKDALLKALDPWMKVQTWHTAHPLDEQRFHRAVAIACKTVGTPLDAYDIENAIMHLAEKHHGAFEGHHLYDAMDHYAQEAENLSMYVKNTQGES</sequence>